<dbReference type="Gene3D" id="2.130.10.10">
    <property type="entry name" value="YVTN repeat-like/Quinoprotein amine dehydrogenase"/>
    <property type="match status" value="2"/>
</dbReference>
<dbReference type="OrthoDB" id="4649568at2"/>
<dbReference type="AlphaFoldDB" id="A0A1I6PQX8"/>
<sequence>MANADLLAVVSQSGPTVTFFNAETHEVHGVLEVPAEPHELCFDPDQRLLYCTIAYRGGYYHANEGRATELVVIDPDERRIVQVVDLSPEHAPHGLALDRERGLLYVSVEEGPAGSGGLVVLDTATREVTGRIDTEAPGPHWFAITPDGRRGYAANKEAGFVSSVDLTTGAPHRIPVPGSEGIAVSPDGAEIFVAAPYGGGEDRGTPGIRVIDTASDEVVRTIPADHQVFPVHVTSRGLLLTGEVRTSSDPVAFGDQGAGLLSVHRDGQRIGQIDVGRLPLTIASSPDGHRAWVSAVSSSTVSVVDLDDLSVVATLPIPRRGEPGAHGLAFIPAS</sequence>
<dbReference type="InterPro" id="IPR051200">
    <property type="entry name" value="Host-pathogen_enzymatic-act"/>
</dbReference>
<evidence type="ECO:0000313" key="1">
    <source>
        <dbReference type="EMBL" id="SFS42632.1"/>
    </source>
</evidence>
<name>A0A1I6PQX8_9PSEU</name>
<dbReference type="GO" id="GO:0003677">
    <property type="term" value="F:DNA binding"/>
    <property type="evidence" value="ECO:0007669"/>
    <property type="project" value="UniProtKB-KW"/>
</dbReference>
<dbReference type="InterPro" id="IPR015943">
    <property type="entry name" value="WD40/YVTN_repeat-like_dom_sf"/>
</dbReference>
<protein>
    <submittedName>
        <fullName evidence="1">DNA-binding beta-propeller fold protein YncE</fullName>
    </submittedName>
</protein>
<organism evidence="1 2">
    <name type="scientific">Saccharopolyspora flava</name>
    <dbReference type="NCBI Taxonomy" id="95161"/>
    <lineage>
        <taxon>Bacteria</taxon>
        <taxon>Bacillati</taxon>
        <taxon>Actinomycetota</taxon>
        <taxon>Actinomycetes</taxon>
        <taxon>Pseudonocardiales</taxon>
        <taxon>Pseudonocardiaceae</taxon>
        <taxon>Saccharopolyspora</taxon>
    </lineage>
</organism>
<dbReference type="Proteomes" id="UP000198852">
    <property type="component" value="Unassembled WGS sequence"/>
</dbReference>
<gene>
    <name evidence="1" type="ORF">SAMN05660874_01028</name>
</gene>
<dbReference type="InterPro" id="IPR011048">
    <property type="entry name" value="Haem_d1_sf"/>
</dbReference>
<evidence type="ECO:0000313" key="2">
    <source>
        <dbReference type="Proteomes" id="UP000198852"/>
    </source>
</evidence>
<dbReference type="PANTHER" id="PTHR47197">
    <property type="entry name" value="PROTEIN NIRF"/>
    <property type="match status" value="1"/>
</dbReference>
<keyword evidence="1" id="KW-0238">DNA-binding</keyword>
<reference evidence="2" key="1">
    <citation type="submission" date="2016-10" db="EMBL/GenBank/DDBJ databases">
        <authorList>
            <person name="Varghese N."/>
            <person name="Submissions S."/>
        </authorList>
    </citation>
    <scope>NUCLEOTIDE SEQUENCE [LARGE SCALE GENOMIC DNA]</scope>
    <source>
        <strain evidence="2">DSM 44771</strain>
    </source>
</reference>
<dbReference type="RefSeq" id="WP_093414029.1">
    <property type="nucleotide sequence ID" value="NZ_FOZX01000001.1"/>
</dbReference>
<keyword evidence="2" id="KW-1185">Reference proteome</keyword>
<accession>A0A1I6PQX8</accession>
<dbReference type="PANTHER" id="PTHR47197:SF3">
    <property type="entry name" value="DIHYDRO-HEME D1 DEHYDROGENASE"/>
    <property type="match status" value="1"/>
</dbReference>
<dbReference type="SUPFAM" id="SSF51004">
    <property type="entry name" value="C-terminal (heme d1) domain of cytochrome cd1-nitrite reductase"/>
    <property type="match status" value="1"/>
</dbReference>
<dbReference type="STRING" id="95161.SAMN05660874_01028"/>
<proteinExistence type="predicted"/>
<dbReference type="EMBL" id="FOZX01000001">
    <property type="protein sequence ID" value="SFS42632.1"/>
    <property type="molecule type" value="Genomic_DNA"/>
</dbReference>